<reference evidence="1 2" key="1">
    <citation type="submission" date="2024-09" db="EMBL/GenBank/DDBJ databases">
        <title>Chromosome-scale assembly of Riccia fluitans.</title>
        <authorList>
            <person name="Paukszto L."/>
            <person name="Sawicki J."/>
            <person name="Karawczyk K."/>
            <person name="Piernik-Szablinska J."/>
            <person name="Szczecinska M."/>
            <person name="Mazdziarz M."/>
        </authorList>
    </citation>
    <scope>NUCLEOTIDE SEQUENCE [LARGE SCALE GENOMIC DNA]</scope>
    <source>
        <strain evidence="1">Rf_01</strain>
        <tissue evidence="1">Aerial parts of the thallus</tissue>
    </source>
</reference>
<comment type="caution">
    <text evidence="1">The sequence shown here is derived from an EMBL/GenBank/DDBJ whole genome shotgun (WGS) entry which is preliminary data.</text>
</comment>
<organism evidence="1 2">
    <name type="scientific">Riccia fluitans</name>
    <dbReference type="NCBI Taxonomy" id="41844"/>
    <lineage>
        <taxon>Eukaryota</taxon>
        <taxon>Viridiplantae</taxon>
        <taxon>Streptophyta</taxon>
        <taxon>Embryophyta</taxon>
        <taxon>Marchantiophyta</taxon>
        <taxon>Marchantiopsida</taxon>
        <taxon>Marchantiidae</taxon>
        <taxon>Marchantiales</taxon>
        <taxon>Ricciaceae</taxon>
        <taxon>Riccia</taxon>
    </lineage>
</organism>
<protein>
    <submittedName>
        <fullName evidence="1">Uncharacterized protein</fullName>
    </submittedName>
</protein>
<dbReference type="AlphaFoldDB" id="A0ABD1Z754"/>
<accession>A0ABD1Z754</accession>
<dbReference type="EMBL" id="JBHFFA010000002">
    <property type="protein sequence ID" value="KAL2642547.1"/>
    <property type="molecule type" value="Genomic_DNA"/>
</dbReference>
<proteinExistence type="predicted"/>
<dbReference type="Proteomes" id="UP001605036">
    <property type="component" value="Unassembled WGS sequence"/>
</dbReference>
<name>A0ABD1Z754_9MARC</name>
<evidence type="ECO:0000313" key="2">
    <source>
        <dbReference type="Proteomes" id="UP001605036"/>
    </source>
</evidence>
<evidence type="ECO:0000313" key="1">
    <source>
        <dbReference type="EMBL" id="KAL2642547.1"/>
    </source>
</evidence>
<sequence>MPRVCISQAGNCQERCGHERTLMKPRTRTAILGLASRNFMIEMTSDSQGGMRAENGKHKKYGEGGYSCVRIRKARQSARPQLRIAEAEGNTRHRSNQTQIAKSQLRASWNEALLWKSKGGHARHFGARKSPDKWQSKIIVVGTTD</sequence>
<keyword evidence="2" id="KW-1185">Reference proteome</keyword>
<gene>
    <name evidence="1" type="ORF">R1flu_010134</name>
</gene>